<keyword evidence="1" id="KW-0067">ATP-binding</keyword>
<dbReference type="RefSeq" id="WP_102174569.1">
    <property type="nucleotide sequence ID" value="NZ_NMQA01000272.1"/>
</dbReference>
<organism evidence="5 6">
    <name type="scientific">Fischerella thermalis CCMEE 5268</name>
    <dbReference type="NCBI Taxonomy" id="2019662"/>
    <lineage>
        <taxon>Bacteria</taxon>
        <taxon>Bacillati</taxon>
        <taxon>Cyanobacteriota</taxon>
        <taxon>Cyanophyceae</taxon>
        <taxon>Nostocales</taxon>
        <taxon>Hapalosiphonaceae</taxon>
        <taxon>Fischerella</taxon>
    </lineage>
</organism>
<keyword evidence="3" id="KW-0472">Membrane</keyword>
<comment type="caution">
    <text evidence="5">The sequence shown here is derived from an EMBL/GenBank/DDBJ whole genome shotgun (WGS) entry which is preliminary data.</text>
</comment>
<name>A0A2N6KBL9_9CYAN</name>
<dbReference type="SMART" id="SM00220">
    <property type="entry name" value="S_TKc"/>
    <property type="match status" value="1"/>
</dbReference>
<feature type="region of interest" description="Disordered" evidence="2">
    <location>
        <begin position="328"/>
        <end position="361"/>
    </location>
</feature>
<dbReference type="Pfam" id="PF14903">
    <property type="entry name" value="WG_beta_rep"/>
    <property type="match status" value="5"/>
</dbReference>
<keyword evidence="3" id="KW-1133">Transmembrane helix</keyword>
<dbReference type="CDD" id="cd14014">
    <property type="entry name" value="STKc_PknB_like"/>
    <property type="match status" value="1"/>
</dbReference>
<protein>
    <recommendedName>
        <fullName evidence="4">Protein kinase domain-containing protein</fullName>
    </recommendedName>
</protein>
<evidence type="ECO:0000256" key="1">
    <source>
        <dbReference type="PROSITE-ProRule" id="PRU10141"/>
    </source>
</evidence>
<evidence type="ECO:0000256" key="3">
    <source>
        <dbReference type="SAM" id="Phobius"/>
    </source>
</evidence>
<evidence type="ECO:0000313" key="6">
    <source>
        <dbReference type="Proteomes" id="UP000235025"/>
    </source>
</evidence>
<dbReference type="PANTHER" id="PTHR37841:SF1">
    <property type="entry name" value="DUF3298 DOMAIN-CONTAINING PROTEIN"/>
    <property type="match status" value="1"/>
</dbReference>
<dbReference type="Pfam" id="PF00069">
    <property type="entry name" value="Pkinase"/>
    <property type="match status" value="1"/>
</dbReference>
<dbReference type="PROSITE" id="PS50011">
    <property type="entry name" value="PROTEIN_KINASE_DOM"/>
    <property type="match status" value="1"/>
</dbReference>
<proteinExistence type="predicted"/>
<feature type="compositionally biased region" description="Low complexity" evidence="2">
    <location>
        <begin position="334"/>
        <end position="361"/>
    </location>
</feature>
<dbReference type="InterPro" id="IPR000719">
    <property type="entry name" value="Prot_kinase_dom"/>
</dbReference>
<dbReference type="GO" id="GO:0005524">
    <property type="term" value="F:ATP binding"/>
    <property type="evidence" value="ECO:0007669"/>
    <property type="project" value="UniProtKB-UniRule"/>
</dbReference>
<dbReference type="SUPFAM" id="SSF56112">
    <property type="entry name" value="Protein kinase-like (PK-like)"/>
    <property type="match status" value="1"/>
</dbReference>
<dbReference type="InterPro" id="IPR017441">
    <property type="entry name" value="Protein_kinase_ATP_BS"/>
</dbReference>
<dbReference type="AlphaFoldDB" id="A0A2N6KBL9"/>
<feature type="binding site" evidence="1">
    <location>
        <position position="43"/>
    </location>
    <ligand>
        <name>ATP</name>
        <dbReference type="ChEBI" id="CHEBI:30616"/>
    </ligand>
</feature>
<feature type="transmembrane region" description="Helical" evidence="3">
    <location>
        <begin position="302"/>
        <end position="324"/>
    </location>
</feature>
<dbReference type="EMBL" id="NMQA01000272">
    <property type="protein sequence ID" value="PLZ95916.1"/>
    <property type="molecule type" value="Genomic_DNA"/>
</dbReference>
<dbReference type="SUPFAM" id="SSF69360">
    <property type="entry name" value="Cell wall binding repeat"/>
    <property type="match status" value="1"/>
</dbReference>
<dbReference type="InterPro" id="IPR032774">
    <property type="entry name" value="WG_beta_rep"/>
</dbReference>
<accession>A0A2N6KBL9</accession>
<evidence type="ECO:0000259" key="4">
    <source>
        <dbReference type="PROSITE" id="PS50011"/>
    </source>
</evidence>
<evidence type="ECO:0000313" key="5">
    <source>
        <dbReference type="EMBL" id="PLZ95916.1"/>
    </source>
</evidence>
<sequence length="675" mass="74473">MLVNGTILRNHYQIVQQLGSGGFADTYLAKDMDLPTYAQCVVKHLKPTSPDPSVLPIARRLFETEAQVLYQLGQNDRIPRLFAHFEENGEFYLVQEFVDGHDLSKELTPGRRFSENEVVKLLQEILEVLAIVHQRNIIHRDIKPQNLMRRRSDGRIVLIDFGAVKEIGSLAMNTQGQVRSTIAIGTAGYMPSEQANRDPKLCSDIYAVGMIGIQALTGLMPQQLLMDNTTGELIWRNYVQVSDKLANILTTMVRYHFSQRYQSASEALQALNAITLLHSQPHSQPFVSSTLTAIVSQIPKPLLWGSLIGLGGLGIGVISIVALLSRSPSPPPVTTSTPSLIASSPTPADTSTTASTSPTSSENVDFAIQAQFDSVGSFSEGLAEVKVDGKWGYIDKSGKIVIQPQFDDVSKFSEGLAKAWIAGQNWGYIDKTGNFVIPQQFTKDNANNFSEGLARACVVSTCGFIDKTGNFVIERKFTGAGDFKEGLAPVKNRGKWGFIDKSGNLITQIQFDGVGNFSEGHAEVKIGDKWGYIDKTGKIVIQPQFDDGYRFAEGLARVKIGEKWGYIDKTGKIIIQPQFDHAYNFSEGLAGIKTNSKWGYIDKGGTVVIQPQFTEVYNFFEELAPVKIDNKWGYINKNGNFVIQPQFNSAGTFSEGLAWIDSEKDGYIRNPLTVQ</sequence>
<dbReference type="PROSITE" id="PS00107">
    <property type="entry name" value="PROTEIN_KINASE_ATP"/>
    <property type="match status" value="1"/>
</dbReference>
<keyword evidence="1" id="KW-0547">Nucleotide-binding</keyword>
<dbReference type="Gene3D" id="1.10.510.10">
    <property type="entry name" value="Transferase(Phosphotransferase) domain 1"/>
    <property type="match status" value="1"/>
</dbReference>
<keyword evidence="3" id="KW-0812">Transmembrane</keyword>
<dbReference type="InterPro" id="IPR011009">
    <property type="entry name" value="Kinase-like_dom_sf"/>
</dbReference>
<dbReference type="GO" id="GO:0004672">
    <property type="term" value="F:protein kinase activity"/>
    <property type="evidence" value="ECO:0007669"/>
    <property type="project" value="InterPro"/>
</dbReference>
<dbReference type="PANTHER" id="PTHR37841">
    <property type="entry name" value="GLR2918 PROTEIN"/>
    <property type="match status" value="1"/>
</dbReference>
<dbReference type="Proteomes" id="UP000235025">
    <property type="component" value="Unassembled WGS sequence"/>
</dbReference>
<reference evidence="5 6" key="1">
    <citation type="submission" date="2017-07" db="EMBL/GenBank/DDBJ databases">
        <title>Genomes of Fischerella (Mastigocladus) sp. strains.</title>
        <authorList>
            <person name="Miller S.R."/>
        </authorList>
    </citation>
    <scope>NUCLEOTIDE SEQUENCE [LARGE SCALE GENOMIC DNA]</scope>
    <source>
        <strain evidence="5 6">CCMEE 5268</strain>
    </source>
</reference>
<gene>
    <name evidence="5" type="ORF">CEN50_20575</name>
</gene>
<feature type="domain" description="Protein kinase" evidence="4">
    <location>
        <begin position="12"/>
        <end position="287"/>
    </location>
</feature>
<evidence type="ECO:0000256" key="2">
    <source>
        <dbReference type="SAM" id="MobiDB-lite"/>
    </source>
</evidence>